<comment type="subcellular location">
    <subcellularLocation>
        <location evidence="1">Secreted</location>
    </subcellularLocation>
</comment>
<evidence type="ECO:0000256" key="6">
    <source>
        <dbReference type="ARBA" id="ARBA00023157"/>
    </source>
</evidence>
<organism evidence="12 13">
    <name type="scientific">Polypedilum vanderplanki</name>
    <name type="common">Sleeping chironomid midge</name>
    <dbReference type="NCBI Taxonomy" id="319348"/>
    <lineage>
        <taxon>Eukaryota</taxon>
        <taxon>Metazoa</taxon>
        <taxon>Ecdysozoa</taxon>
        <taxon>Arthropoda</taxon>
        <taxon>Hexapoda</taxon>
        <taxon>Insecta</taxon>
        <taxon>Pterygota</taxon>
        <taxon>Neoptera</taxon>
        <taxon>Endopterygota</taxon>
        <taxon>Diptera</taxon>
        <taxon>Nematocera</taxon>
        <taxon>Chironomoidea</taxon>
        <taxon>Chironomidae</taxon>
        <taxon>Chironominae</taxon>
        <taxon>Polypedilum</taxon>
        <taxon>Polypedilum</taxon>
    </lineage>
</organism>
<dbReference type="PROSITE" id="PS00135">
    <property type="entry name" value="TRYPSIN_SER"/>
    <property type="match status" value="1"/>
</dbReference>
<feature type="chain" id="PRO_5039950762" description="Peptidase S1 domain-containing protein" evidence="10">
    <location>
        <begin position="20"/>
        <end position="420"/>
    </location>
</feature>
<dbReference type="InterPro" id="IPR009003">
    <property type="entry name" value="Peptidase_S1_PA"/>
</dbReference>
<keyword evidence="6" id="KW-1015">Disulfide bond</keyword>
<dbReference type="AlphaFoldDB" id="A0A9J6C0L3"/>
<dbReference type="GO" id="GO:0045087">
    <property type="term" value="P:innate immune response"/>
    <property type="evidence" value="ECO:0007669"/>
    <property type="project" value="UniProtKB-KW"/>
</dbReference>
<dbReference type="Gene3D" id="2.40.10.10">
    <property type="entry name" value="Trypsin-like serine proteases"/>
    <property type="match status" value="1"/>
</dbReference>
<proteinExistence type="inferred from homology"/>
<evidence type="ECO:0000313" key="12">
    <source>
        <dbReference type="EMBL" id="KAG5675389.1"/>
    </source>
</evidence>
<accession>A0A9J6C0L3</accession>
<keyword evidence="9" id="KW-0645">Protease</keyword>
<dbReference type="SMART" id="SM00020">
    <property type="entry name" value="Tryp_SPc"/>
    <property type="match status" value="1"/>
</dbReference>
<dbReference type="Proteomes" id="UP001107558">
    <property type="component" value="Chromosome 2"/>
</dbReference>
<feature type="signal peptide" evidence="10">
    <location>
        <begin position="1"/>
        <end position="19"/>
    </location>
</feature>
<evidence type="ECO:0000256" key="1">
    <source>
        <dbReference type="ARBA" id="ARBA00004613"/>
    </source>
</evidence>
<dbReference type="GO" id="GO:0006508">
    <property type="term" value="P:proteolysis"/>
    <property type="evidence" value="ECO:0007669"/>
    <property type="project" value="UniProtKB-KW"/>
</dbReference>
<dbReference type="PROSITE" id="PS50240">
    <property type="entry name" value="TRYPSIN_DOM"/>
    <property type="match status" value="1"/>
</dbReference>
<dbReference type="FunFam" id="2.40.10.10:FF:000028">
    <property type="entry name" value="Serine protease easter"/>
    <property type="match status" value="1"/>
</dbReference>
<keyword evidence="13" id="KW-1185">Reference proteome</keyword>
<dbReference type="InterPro" id="IPR001314">
    <property type="entry name" value="Peptidase_S1A"/>
</dbReference>
<keyword evidence="5" id="KW-0391">Immunity</keyword>
<evidence type="ECO:0000256" key="10">
    <source>
        <dbReference type="SAM" id="SignalP"/>
    </source>
</evidence>
<keyword evidence="2" id="KW-0964">Secreted</keyword>
<dbReference type="InterPro" id="IPR051333">
    <property type="entry name" value="CLIP_Serine_Protease"/>
</dbReference>
<protein>
    <recommendedName>
        <fullName evidence="11">Peptidase S1 domain-containing protein</fullName>
    </recommendedName>
</protein>
<evidence type="ECO:0000256" key="9">
    <source>
        <dbReference type="RuleBase" id="RU363034"/>
    </source>
</evidence>
<sequence>MSSLVSIFLNILFFTSSYSQNIKYLNGLSENDSCEYNNNEIGICKKISDCQNEFENFKHKKSDLKVCNYHRISSNTAICCPNKSLKLDQLKTRYTLDFETCLNQNLANRRSRKDATDLINAINFENRTISDEDCKNIALYGLQFTCENKIISSLTFIVFGNLVKEGDYANMAAIGWTQSNNEIKYNCGGTIVNERFIITAAHCNYYRGKSPDVVRVGDRFLATTEDDEYAQQLAIEKFITHPSYKPSENYHDIAIIKTQEQIKFSMFVAPACILRDLNSKWFLNIAGYGQTDFAENASNTLQEIVVKQVENSECNMTFTDQPKVPKGIIDSQLCVQGIVNSNGDTPDSCLGDSGGPVQYQSFKHAINDDDYERTKLKTVYDIPVVAAIVSFGVGCALEIPSVNTRISFYINWLESAMNEN</sequence>
<dbReference type="PROSITE" id="PS00134">
    <property type="entry name" value="TRYPSIN_HIS"/>
    <property type="match status" value="1"/>
</dbReference>
<dbReference type="GO" id="GO:0005576">
    <property type="term" value="C:extracellular region"/>
    <property type="evidence" value="ECO:0007669"/>
    <property type="project" value="UniProtKB-SubCell"/>
</dbReference>
<evidence type="ECO:0000256" key="5">
    <source>
        <dbReference type="ARBA" id="ARBA00022859"/>
    </source>
</evidence>
<dbReference type="PANTHER" id="PTHR24260:SF147">
    <property type="entry name" value="EG:BACR7A4.3 PROTEIN-RELATED"/>
    <property type="match status" value="1"/>
</dbReference>
<reference evidence="12" key="1">
    <citation type="submission" date="2021-03" db="EMBL/GenBank/DDBJ databases">
        <title>Chromosome level genome of the anhydrobiotic midge Polypedilum vanderplanki.</title>
        <authorList>
            <person name="Yoshida Y."/>
            <person name="Kikawada T."/>
            <person name="Gusev O."/>
        </authorList>
    </citation>
    <scope>NUCLEOTIDE SEQUENCE</scope>
    <source>
        <strain evidence="12">NIAS01</strain>
        <tissue evidence="12">Whole body or cell culture</tissue>
    </source>
</reference>
<evidence type="ECO:0000313" key="13">
    <source>
        <dbReference type="Proteomes" id="UP001107558"/>
    </source>
</evidence>
<dbReference type="OrthoDB" id="10004439at2759"/>
<keyword evidence="9" id="KW-0378">Hydrolase</keyword>
<evidence type="ECO:0000259" key="11">
    <source>
        <dbReference type="PROSITE" id="PS50240"/>
    </source>
</evidence>
<name>A0A9J6C0L3_POLVA</name>
<evidence type="ECO:0000256" key="3">
    <source>
        <dbReference type="ARBA" id="ARBA00022588"/>
    </source>
</evidence>
<comment type="similarity">
    <text evidence="8">Belongs to the peptidase S1 family. CLIP subfamily.</text>
</comment>
<feature type="domain" description="Peptidase S1" evidence="11">
    <location>
        <begin position="157"/>
        <end position="418"/>
    </location>
</feature>
<keyword evidence="4 10" id="KW-0732">Signal</keyword>
<evidence type="ECO:0000256" key="4">
    <source>
        <dbReference type="ARBA" id="ARBA00022729"/>
    </source>
</evidence>
<keyword evidence="9" id="KW-0720">Serine protease</keyword>
<evidence type="ECO:0000256" key="8">
    <source>
        <dbReference type="ARBA" id="ARBA00024195"/>
    </source>
</evidence>
<gene>
    <name evidence="12" type="ORF">PVAND_005297</name>
</gene>
<dbReference type="GO" id="GO:0004252">
    <property type="term" value="F:serine-type endopeptidase activity"/>
    <property type="evidence" value="ECO:0007669"/>
    <property type="project" value="InterPro"/>
</dbReference>
<dbReference type="CDD" id="cd00190">
    <property type="entry name" value="Tryp_SPc"/>
    <property type="match status" value="1"/>
</dbReference>
<dbReference type="EMBL" id="JADBJN010000002">
    <property type="protein sequence ID" value="KAG5675389.1"/>
    <property type="molecule type" value="Genomic_DNA"/>
</dbReference>
<dbReference type="PANTHER" id="PTHR24260">
    <property type="match status" value="1"/>
</dbReference>
<keyword evidence="7" id="KW-0325">Glycoprotein</keyword>
<dbReference type="Pfam" id="PF00089">
    <property type="entry name" value="Trypsin"/>
    <property type="match status" value="1"/>
</dbReference>
<dbReference type="InterPro" id="IPR001254">
    <property type="entry name" value="Trypsin_dom"/>
</dbReference>
<dbReference type="InterPro" id="IPR043504">
    <property type="entry name" value="Peptidase_S1_PA_chymotrypsin"/>
</dbReference>
<dbReference type="SUPFAM" id="SSF50494">
    <property type="entry name" value="Trypsin-like serine proteases"/>
    <property type="match status" value="1"/>
</dbReference>
<dbReference type="InterPro" id="IPR033116">
    <property type="entry name" value="TRYPSIN_SER"/>
</dbReference>
<evidence type="ECO:0000256" key="7">
    <source>
        <dbReference type="ARBA" id="ARBA00023180"/>
    </source>
</evidence>
<dbReference type="InterPro" id="IPR018114">
    <property type="entry name" value="TRYPSIN_HIS"/>
</dbReference>
<keyword evidence="3" id="KW-0399">Innate immunity</keyword>
<comment type="caution">
    <text evidence="12">The sequence shown here is derived from an EMBL/GenBank/DDBJ whole genome shotgun (WGS) entry which is preliminary data.</text>
</comment>
<dbReference type="PRINTS" id="PR00722">
    <property type="entry name" value="CHYMOTRYPSIN"/>
</dbReference>
<evidence type="ECO:0000256" key="2">
    <source>
        <dbReference type="ARBA" id="ARBA00022525"/>
    </source>
</evidence>